<reference evidence="2 3" key="1">
    <citation type="submission" date="2017-11" db="EMBL/GenBank/DDBJ databases">
        <title>Draft genome of actinobacteria isolated from guarana (Paullinia cupana (Mart.) Ducke.</title>
        <authorList>
            <person name="Siqueira K.A."/>
            <person name="Liotti R.G."/>
            <person name="Mendes T.A.O."/>
            <person name="Soares M.A."/>
        </authorList>
    </citation>
    <scope>NUCLEOTIDE SEQUENCE [LARGE SCALE GENOMIC DNA]</scope>
    <source>
        <strain evidence="2 3">193</strain>
    </source>
</reference>
<feature type="compositionally biased region" description="Low complexity" evidence="1">
    <location>
        <begin position="86"/>
        <end position="95"/>
    </location>
</feature>
<accession>A0A3M0HXH2</accession>
<dbReference type="AlphaFoldDB" id="A0A3M0HXH2"/>
<feature type="region of interest" description="Disordered" evidence="1">
    <location>
        <begin position="75"/>
        <end position="132"/>
    </location>
</feature>
<dbReference type="EMBL" id="PENI01000032">
    <property type="protein sequence ID" value="RMB81295.1"/>
    <property type="molecule type" value="Genomic_DNA"/>
</dbReference>
<dbReference type="RefSeq" id="WP_121893877.1">
    <property type="nucleotide sequence ID" value="NZ_PENI01000032.1"/>
</dbReference>
<sequence>MSTPPPIGKAASVKVDAQLYDDLETMLRTGMTVSDAVRTAVAIVAGTYRAAWATGRCPDGVRPTITRYWVDRYDAGQEPAPGTVQTTVPTPYTERPTPRPTVTPPRQTVRPARPTRHPTGPSSVRQQPRDGS</sequence>
<gene>
    <name evidence="2" type="ORF">CTZ28_35430</name>
</gene>
<organism evidence="2 3">
    <name type="scientific">Streptomyces shenzhenensis</name>
    <dbReference type="NCBI Taxonomy" id="943815"/>
    <lineage>
        <taxon>Bacteria</taxon>
        <taxon>Bacillati</taxon>
        <taxon>Actinomycetota</taxon>
        <taxon>Actinomycetes</taxon>
        <taxon>Kitasatosporales</taxon>
        <taxon>Streptomycetaceae</taxon>
        <taxon>Streptomyces</taxon>
    </lineage>
</organism>
<name>A0A3M0HXH2_9ACTN</name>
<comment type="caution">
    <text evidence="2">The sequence shown here is derived from an EMBL/GenBank/DDBJ whole genome shotgun (WGS) entry which is preliminary data.</text>
</comment>
<dbReference type="OrthoDB" id="4304553at2"/>
<proteinExistence type="predicted"/>
<keyword evidence="3" id="KW-1185">Reference proteome</keyword>
<protein>
    <submittedName>
        <fullName evidence="2">Uncharacterized protein</fullName>
    </submittedName>
</protein>
<dbReference type="Proteomes" id="UP000270471">
    <property type="component" value="Unassembled WGS sequence"/>
</dbReference>
<evidence type="ECO:0000313" key="2">
    <source>
        <dbReference type="EMBL" id="RMB81295.1"/>
    </source>
</evidence>
<evidence type="ECO:0000256" key="1">
    <source>
        <dbReference type="SAM" id="MobiDB-lite"/>
    </source>
</evidence>
<evidence type="ECO:0000313" key="3">
    <source>
        <dbReference type="Proteomes" id="UP000270471"/>
    </source>
</evidence>